<dbReference type="PANTHER" id="PTHR11742:SF101">
    <property type="entry name" value="MANNOSYL-OLIGOSACCHARIDE ALPHA-1,2-MANNOSIDASE 1B"/>
    <property type="match status" value="1"/>
</dbReference>
<comment type="catalytic activity">
    <reaction evidence="10">
        <text>N(4)-(alpha-D-Man-(1-&gt;2)-alpha-D-Man-(1-&gt;2)-alpha-D-Man-(1-&gt;3)-[alpha-D-Man-(1-&gt;2)-alpha-D-Man-(1-&gt;3)-[alpha-D-Man-(1-&gt;2)-alpha-D-Man-(1-&gt;6)]-alpha-D-Man-(1-&gt;6)]-beta-D-Man-(1-&gt;4)-beta-D-GlcNAc-(1-&gt;4)-beta-D-GlcNAc)-L-asparaginyl-[protein] (N-glucan mannose isomer 9A1,2,3B1,2,3) + 4 H2O = N(4)-(alpha-D-Man-(1-&gt;3)-[alpha-D-Man-(1-&gt;3)-[alpha-D-Man-(1-&gt;6)]-alpha-D-Man-(1-&gt;6)]-beta-D-Man-(1-&gt;4)-beta-D-GlcNAc-(1-&gt;4)-beta-D-GlcNAc)-L-asparaginyl-[protein] (N-glucan mannose isomer 5A1,2) + 4 beta-D-mannose</text>
        <dbReference type="Rhea" id="RHEA:56008"/>
        <dbReference type="Rhea" id="RHEA-COMP:14356"/>
        <dbReference type="Rhea" id="RHEA-COMP:14367"/>
        <dbReference type="ChEBI" id="CHEBI:15377"/>
        <dbReference type="ChEBI" id="CHEBI:28563"/>
        <dbReference type="ChEBI" id="CHEBI:59087"/>
        <dbReference type="ChEBI" id="CHEBI:139493"/>
        <dbReference type="EC" id="3.2.1.113"/>
    </reaction>
</comment>
<dbReference type="InterPro" id="IPR012341">
    <property type="entry name" value="6hp_glycosidase-like_sf"/>
</dbReference>
<evidence type="ECO:0000256" key="9">
    <source>
        <dbReference type="ARBA" id="ARBA00047669"/>
    </source>
</evidence>
<name>A0A9P5CZY0_9HYPO</name>
<dbReference type="OrthoDB" id="8118055at2759"/>
<proteinExistence type="inferred from homology"/>
<evidence type="ECO:0000256" key="2">
    <source>
        <dbReference type="ARBA" id="ARBA00004922"/>
    </source>
</evidence>
<dbReference type="Gene3D" id="1.50.10.10">
    <property type="match status" value="1"/>
</dbReference>
<comment type="cofactor">
    <cofactor evidence="1 12">
        <name>Ca(2+)</name>
        <dbReference type="ChEBI" id="CHEBI:29108"/>
    </cofactor>
</comment>
<evidence type="ECO:0000256" key="10">
    <source>
        <dbReference type="ARBA" id="ARBA00048605"/>
    </source>
</evidence>
<dbReference type="SUPFAM" id="SSF48225">
    <property type="entry name" value="Seven-hairpin glycosidases"/>
    <property type="match status" value="1"/>
</dbReference>
<evidence type="ECO:0000256" key="5">
    <source>
        <dbReference type="ARBA" id="ARBA00022801"/>
    </source>
</evidence>
<keyword evidence="7" id="KW-0325">Glycoprotein</keyword>
<evidence type="ECO:0000256" key="3">
    <source>
        <dbReference type="ARBA" id="ARBA00007658"/>
    </source>
</evidence>
<dbReference type="GO" id="GO:0036503">
    <property type="term" value="P:ERAD pathway"/>
    <property type="evidence" value="ECO:0007669"/>
    <property type="project" value="UniProtKB-ARBA"/>
</dbReference>
<dbReference type="Pfam" id="PF01532">
    <property type="entry name" value="Glyco_hydro_47"/>
    <property type="match status" value="1"/>
</dbReference>
<evidence type="ECO:0000256" key="6">
    <source>
        <dbReference type="ARBA" id="ARBA00023157"/>
    </source>
</evidence>
<dbReference type="PRINTS" id="PR00747">
    <property type="entry name" value="GLYHDRLASE47"/>
</dbReference>
<feature type="active site" description="Proton donor" evidence="11">
    <location>
        <position position="112"/>
    </location>
</feature>
<evidence type="ECO:0000256" key="11">
    <source>
        <dbReference type="PIRSR" id="PIRSR601382-1"/>
    </source>
</evidence>
<dbReference type="EC" id="3.2.1.-" evidence="13"/>
<dbReference type="EMBL" id="JAANYQ010000010">
    <property type="protein sequence ID" value="KAF4122118.1"/>
    <property type="molecule type" value="Genomic_DNA"/>
</dbReference>
<evidence type="ECO:0000256" key="4">
    <source>
        <dbReference type="ARBA" id="ARBA00022729"/>
    </source>
</evidence>
<keyword evidence="8 13" id="KW-0326">Glycosidase</keyword>
<dbReference type="GO" id="GO:0005975">
    <property type="term" value="P:carbohydrate metabolic process"/>
    <property type="evidence" value="ECO:0007669"/>
    <property type="project" value="InterPro"/>
</dbReference>
<dbReference type="GO" id="GO:0016020">
    <property type="term" value="C:membrane"/>
    <property type="evidence" value="ECO:0007669"/>
    <property type="project" value="InterPro"/>
</dbReference>
<evidence type="ECO:0000313" key="15">
    <source>
        <dbReference type="Proteomes" id="UP000749293"/>
    </source>
</evidence>
<evidence type="ECO:0000256" key="13">
    <source>
        <dbReference type="RuleBase" id="RU361193"/>
    </source>
</evidence>
<evidence type="ECO:0000256" key="12">
    <source>
        <dbReference type="PIRSR" id="PIRSR601382-2"/>
    </source>
</evidence>
<keyword evidence="12" id="KW-0106">Calcium</keyword>
<feature type="active site" description="Proton donor" evidence="11">
    <location>
        <position position="367"/>
    </location>
</feature>
<comment type="caution">
    <text evidence="14">The sequence shown here is derived from an EMBL/GenBank/DDBJ whole genome shotgun (WGS) entry which is preliminary data.</text>
</comment>
<dbReference type="InterPro" id="IPR036026">
    <property type="entry name" value="Seven-hairpin_glycosidases"/>
</dbReference>
<keyword evidence="5 13" id="KW-0378">Hydrolase</keyword>
<feature type="active site" evidence="11">
    <location>
        <position position="403"/>
    </location>
</feature>
<evidence type="ECO:0000256" key="7">
    <source>
        <dbReference type="ARBA" id="ARBA00023180"/>
    </source>
</evidence>
<evidence type="ECO:0000313" key="14">
    <source>
        <dbReference type="EMBL" id="KAF4122118.1"/>
    </source>
</evidence>
<dbReference type="InterPro" id="IPR050749">
    <property type="entry name" value="Glycosyl_Hydrolase_47"/>
</dbReference>
<dbReference type="AlphaFoldDB" id="A0A9P5CZY0"/>
<evidence type="ECO:0000256" key="8">
    <source>
        <dbReference type="ARBA" id="ARBA00023295"/>
    </source>
</evidence>
<comment type="catalytic activity">
    <reaction evidence="9">
        <text>N(4)-(alpha-D-Man-(1-&gt;2)-alpha-D-Man-(1-&gt;2)-alpha-D-Man-(1-&gt;3)-[alpha-D-Man-(1-&gt;3)-[alpha-D-Man-(1-&gt;2)-alpha-D-Man-(1-&gt;6)]-alpha-D-Man-(1-&gt;6)]-beta-D-Man-(1-&gt;4)-beta-D-GlcNAc-(1-&gt;4)-beta-D-GlcNAc)-L-asparaginyl-[protein] (N-glucan mannose isomer 8A1,2,3B1,3) + 3 H2O = N(4)-(alpha-D-Man-(1-&gt;3)-[alpha-D-Man-(1-&gt;3)-[alpha-D-Man-(1-&gt;6)]-alpha-D-Man-(1-&gt;6)]-beta-D-Man-(1-&gt;4)-beta-D-GlcNAc-(1-&gt;4)-beta-D-GlcNAc)-L-asparaginyl-[protein] (N-glucan mannose isomer 5A1,2) + 3 beta-D-mannose</text>
        <dbReference type="Rhea" id="RHEA:56028"/>
        <dbReference type="Rhea" id="RHEA-COMP:14358"/>
        <dbReference type="Rhea" id="RHEA-COMP:14367"/>
        <dbReference type="ChEBI" id="CHEBI:15377"/>
        <dbReference type="ChEBI" id="CHEBI:28563"/>
        <dbReference type="ChEBI" id="CHEBI:59087"/>
        <dbReference type="ChEBI" id="CHEBI:60628"/>
        <dbReference type="EC" id="3.2.1.113"/>
    </reaction>
</comment>
<accession>A0A9P5CZY0</accession>
<keyword evidence="15" id="KW-1185">Reference proteome</keyword>
<evidence type="ECO:0000256" key="1">
    <source>
        <dbReference type="ARBA" id="ARBA00001913"/>
    </source>
</evidence>
<keyword evidence="4" id="KW-0732">Signal</keyword>
<dbReference type="GO" id="GO:0004571">
    <property type="term" value="F:mannosyl-oligosaccharide 1,2-alpha-mannosidase activity"/>
    <property type="evidence" value="ECO:0007669"/>
    <property type="project" value="UniProtKB-EC"/>
</dbReference>
<gene>
    <name evidence="14" type="ORF">GMORB2_7711</name>
</gene>
<dbReference type="PANTHER" id="PTHR11742">
    <property type="entry name" value="MANNOSYL-OLIGOSACCHARIDE ALPHA-1,2-MANNOSIDASE-RELATED"/>
    <property type="match status" value="1"/>
</dbReference>
<sequence length="505" mass="56144">MRSLRQLGILSGLAAVSHEAPNPTSHKRAEAIKETYRDSWKVYYENAFPNDTLMPLNNTFLNDRNRWGVTAIDALTTAIVLEDEESVNQILDFVPTIDFTTTAEPGDISLFETNIRFFGGLLSAYDLLSEPRYAKLVRDGSHVGACLDQARSLADSLKFAFDTPTGIPDPVVRLNPDRRRSGATVNNVAEAGTLILEWTRLSDLTGDRQYADLARRAESYLISPKPASAEPWPGLTGTFVSIANGSFTSDGGGWGGYTDSFFEYLIKMYLYDPDDFSPYKDRWVAAAESTMEHLASHPRSRNDLTFLADYEGQVTISRSTHLASFAGGNFILGGILLDEQRYIDFGLAVAESYFETYRSTATGIGPEAFAWTSDETAHRDGDVDVDADAGFWATSPSYILRPETVESLYYSYRVTGDPKYQDMAWEAYRSIDAATGLRSGAHAGLQNVTVQDGGYVDKMESFWLAETLKYLFLTFDVDSEDLQVRGDGGNKWVYNTEAHPVKIRH</sequence>
<organism evidence="14 15">
    <name type="scientific">Geosmithia morbida</name>
    <dbReference type="NCBI Taxonomy" id="1094350"/>
    <lineage>
        <taxon>Eukaryota</taxon>
        <taxon>Fungi</taxon>
        <taxon>Dikarya</taxon>
        <taxon>Ascomycota</taxon>
        <taxon>Pezizomycotina</taxon>
        <taxon>Sordariomycetes</taxon>
        <taxon>Hypocreomycetidae</taxon>
        <taxon>Hypocreales</taxon>
        <taxon>Bionectriaceae</taxon>
        <taxon>Geosmithia</taxon>
    </lineage>
</organism>
<dbReference type="GeneID" id="55973934"/>
<reference evidence="14" key="1">
    <citation type="submission" date="2020-03" db="EMBL/GenBank/DDBJ databases">
        <title>Site-based positive gene gene selection in Geosmithia morbida across the United States reveals a broad range of putative effectors and factors for local host and environmental adapation.</title>
        <authorList>
            <person name="Onufrak A."/>
            <person name="Murdoch R.W."/>
            <person name="Gazis R."/>
            <person name="Huff M."/>
            <person name="Staton M."/>
            <person name="Klingeman W."/>
            <person name="Hadziabdic D."/>
        </authorList>
    </citation>
    <scope>NUCLEOTIDE SEQUENCE</scope>
    <source>
        <strain evidence="14">1262</strain>
    </source>
</reference>
<dbReference type="RefSeq" id="XP_035320770.1">
    <property type="nucleotide sequence ID" value="XM_035469676.1"/>
</dbReference>
<keyword evidence="6" id="KW-1015">Disulfide bond</keyword>
<keyword evidence="12" id="KW-0479">Metal-binding</keyword>
<dbReference type="Proteomes" id="UP000749293">
    <property type="component" value="Unassembled WGS sequence"/>
</dbReference>
<feature type="active site" evidence="11">
    <location>
        <position position="259"/>
    </location>
</feature>
<feature type="binding site" evidence="12">
    <location>
        <position position="496"/>
    </location>
    <ligand>
        <name>Ca(2+)</name>
        <dbReference type="ChEBI" id="CHEBI:29108"/>
    </ligand>
</feature>
<dbReference type="GO" id="GO:0005509">
    <property type="term" value="F:calcium ion binding"/>
    <property type="evidence" value="ECO:0007669"/>
    <property type="project" value="InterPro"/>
</dbReference>
<comment type="similarity">
    <text evidence="3 13">Belongs to the glycosyl hydrolase 47 family.</text>
</comment>
<dbReference type="InterPro" id="IPR001382">
    <property type="entry name" value="Glyco_hydro_47"/>
</dbReference>
<comment type="pathway">
    <text evidence="2">Protein modification; protein glycosylation.</text>
</comment>
<protein>
    <recommendedName>
        <fullName evidence="13">alpha-1,2-Mannosidase</fullName>
        <ecNumber evidence="13">3.2.1.-</ecNumber>
    </recommendedName>
</protein>
<dbReference type="GO" id="GO:0005783">
    <property type="term" value="C:endoplasmic reticulum"/>
    <property type="evidence" value="ECO:0007669"/>
    <property type="project" value="TreeGrafter"/>
</dbReference>
<dbReference type="FunFam" id="1.50.10.10:FF:000047">
    <property type="entry name" value="Mannosyl-oligosaccharide alpha-1,2-mannosidase"/>
    <property type="match status" value="1"/>
</dbReference>